<proteinExistence type="predicted"/>
<organism evidence="11 12">
    <name type="scientific">Cohnella herbarum</name>
    <dbReference type="NCBI Taxonomy" id="2728023"/>
    <lineage>
        <taxon>Bacteria</taxon>
        <taxon>Bacillati</taxon>
        <taxon>Bacillota</taxon>
        <taxon>Bacilli</taxon>
        <taxon>Bacillales</taxon>
        <taxon>Paenibacillaceae</taxon>
        <taxon>Cohnella</taxon>
    </lineage>
</organism>
<evidence type="ECO:0000256" key="1">
    <source>
        <dbReference type="ARBA" id="ARBA00004496"/>
    </source>
</evidence>
<dbReference type="GO" id="GO:0005737">
    <property type="term" value="C:cytoplasm"/>
    <property type="evidence" value="ECO:0007669"/>
    <property type="project" value="UniProtKB-SubCell"/>
</dbReference>
<dbReference type="PRINTS" id="PR00032">
    <property type="entry name" value="HTHARAC"/>
</dbReference>
<dbReference type="InterPro" id="IPR018060">
    <property type="entry name" value="HTH_AraC"/>
</dbReference>
<dbReference type="EMBL" id="CP051680">
    <property type="protein sequence ID" value="QJD86463.1"/>
    <property type="molecule type" value="Genomic_DNA"/>
</dbReference>
<reference evidence="11 12" key="1">
    <citation type="submission" date="2020-04" db="EMBL/GenBank/DDBJ databases">
        <title>Genome sequencing of novel species.</title>
        <authorList>
            <person name="Heo J."/>
            <person name="Kim S.-J."/>
            <person name="Kim J.-S."/>
            <person name="Hong S.-B."/>
            <person name="Kwon S.-W."/>
        </authorList>
    </citation>
    <scope>NUCLEOTIDE SEQUENCE [LARGE SCALE GENOMIC DNA]</scope>
    <source>
        <strain evidence="11 12">MFER-1</strain>
    </source>
</reference>
<dbReference type="InterPro" id="IPR051552">
    <property type="entry name" value="HptR"/>
</dbReference>
<evidence type="ECO:0000256" key="6">
    <source>
        <dbReference type="ARBA" id="ARBA00023125"/>
    </source>
</evidence>
<evidence type="ECO:0000256" key="2">
    <source>
        <dbReference type="ARBA" id="ARBA00022490"/>
    </source>
</evidence>
<protein>
    <submittedName>
        <fullName evidence="11">Response regulator</fullName>
    </submittedName>
</protein>
<comment type="subcellular location">
    <subcellularLocation>
        <location evidence="1">Cytoplasm</location>
    </subcellularLocation>
</comment>
<evidence type="ECO:0000256" key="5">
    <source>
        <dbReference type="ARBA" id="ARBA00023015"/>
    </source>
</evidence>
<dbReference type="Gene3D" id="3.40.50.2300">
    <property type="match status" value="1"/>
</dbReference>
<name>A0A7Z2VNB3_9BACL</name>
<dbReference type="Proteomes" id="UP000502248">
    <property type="component" value="Chromosome"/>
</dbReference>
<dbReference type="InterPro" id="IPR009057">
    <property type="entry name" value="Homeodomain-like_sf"/>
</dbReference>
<evidence type="ECO:0000256" key="3">
    <source>
        <dbReference type="ARBA" id="ARBA00022553"/>
    </source>
</evidence>
<evidence type="ECO:0000259" key="9">
    <source>
        <dbReference type="PROSITE" id="PS01124"/>
    </source>
</evidence>
<evidence type="ECO:0000259" key="10">
    <source>
        <dbReference type="PROSITE" id="PS50110"/>
    </source>
</evidence>
<dbReference type="InterPro" id="IPR020449">
    <property type="entry name" value="Tscrpt_reg_AraC-type_HTH"/>
</dbReference>
<dbReference type="InterPro" id="IPR018062">
    <property type="entry name" value="HTH_AraC-typ_CS"/>
</dbReference>
<feature type="domain" description="Response regulatory" evidence="10">
    <location>
        <begin position="3"/>
        <end position="121"/>
    </location>
</feature>
<dbReference type="PANTHER" id="PTHR42713:SF3">
    <property type="entry name" value="TRANSCRIPTIONAL REGULATORY PROTEIN HPTR"/>
    <property type="match status" value="1"/>
</dbReference>
<evidence type="ECO:0000313" key="11">
    <source>
        <dbReference type="EMBL" id="QJD86463.1"/>
    </source>
</evidence>
<gene>
    <name evidence="11" type="ORF">HH215_27070</name>
</gene>
<dbReference type="InterPro" id="IPR011006">
    <property type="entry name" value="CheY-like_superfamily"/>
</dbReference>
<evidence type="ECO:0000313" key="12">
    <source>
        <dbReference type="Proteomes" id="UP000502248"/>
    </source>
</evidence>
<dbReference type="AlphaFoldDB" id="A0A7Z2VNB3"/>
<dbReference type="SMART" id="SM00342">
    <property type="entry name" value="HTH_ARAC"/>
    <property type="match status" value="1"/>
</dbReference>
<dbReference type="PROSITE" id="PS50110">
    <property type="entry name" value="RESPONSE_REGULATORY"/>
    <property type="match status" value="1"/>
</dbReference>
<evidence type="ECO:0000256" key="7">
    <source>
        <dbReference type="ARBA" id="ARBA00023163"/>
    </source>
</evidence>
<dbReference type="RefSeq" id="WP_169282712.1">
    <property type="nucleotide sequence ID" value="NZ_CP051680.1"/>
</dbReference>
<dbReference type="Gene3D" id="1.10.10.60">
    <property type="entry name" value="Homeodomain-like"/>
    <property type="match status" value="2"/>
</dbReference>
<keyword evidence="4" id="KW-0902">Two-component regulatory system</keyword>
<dbReference type="PANTHER" id="PTHR42713">
    <property type="entry name" value="HISTIDINE KINASE-RELATED"/>
    <property type="match status" value="1"/>
</dbReference>
<evidence type="ECO:0000256" key="8">
    <source>
        <dbReference type="PROSITE-ProRule" id="PRU00169"/>
    </source>
</evidence>
<evidence type="ECO:0000256" key="4">
    <source>
        <dbReference type="ARBA" id="ARBA00023012"/>
    </source>
</evidence>
<feature type="modified residue" description="4-aspartylphosphate" evidence="8">
    <location>
        <position position="55"/>
    </location>
</feature>
<keyword evidence="2" id="KW-0963">Cytoplasm</keyword>
<dbReference type="Pfam" id="PF00072">
    <property type="entry name" value="Response_reg"/>
    <property type="match status" value="1"/>
</dbReference>
<dbReference type="PROSITE" id="PS01124">
    <property type="entry name" value="HTH_ARAC_FAMILY_2"/>
    <property type="match status" value="1"/>
</dbReference>
<dbReference type="SMART" id="SM00448">
    <property type="entry name" value="REC"/>
    <property type="match status" value="1"/>
</dbReference>
<feature type="domain" description="HTH araC/xylS-type" evidence="9">
    <location>
        <begin position="441"/>
        <end position="539"/>
    </location>
</feature>
<accession>A0A7Z2VNB3</accession>
<sequence length="545" mass="62658">MHKVLIVDDEKEIREGLKTVFPWAECGVAGVHTAEDGEEALMLVERLNPDVIVTDIKMNRMSGLELIGRLQETGRFTGKTIVISGYDDFDLVKQAMKLGAADYILKPIQIAELKQVVHRAVAEIREERTLEQNQRMLENQLRQAVPRLKEEVLRELIDRAPDPYGTTRIKHRLKTLDLEWMLEDRMVLMVAEVDDAAALEQNKRYKREKELISFAIGNVAEMVVREECGYTAELFQDKEERWVIAISRRPHVAQSAYAGLAKLLIDKINANVKVNMTIALASSVGEWNRLFDLYREAIDTLELKALYGGNQLLITDEKGNDSVDSEVSLSNIKEVLDLIRYGSESDIREAMSAFPVFVRTWSLSSLREIQGRLFDWLFELIKEASAAGCKDPWWEGNLLSIWDQIEQFDTLESLQNQMTAYLLRLASGFDQRKPSQNLILTEAEKYIQAHYRDNLTLQVVARQICITPVWLSKLFKKEKQVTFLEYLTRVRIEHAKIRLADARFRIYQVGLEVGYGNPEHFTKTFKKAVGCTPKEYRNQRGIADE</sequence>
<dbReference type="InterPro" id="IPR001789">
    <property type="entry name" value="Sig_transdc_resp-reg_receiver"/>
</dbReference>
<keyword evidence="7" id="KW-0804">Transcription</keyword>
<keyword evidence="6" id="KW-0238">DNA-binding</keyword>
<dbReference type="GO" id="GO:0003700">
    <property type="term" value="F:DNA-binding transcription factor activity"/>
    <property type="evidence" value="ECO:0007669"/>
    <property type="project" value="InterPro"/>
</dbReference>
<dbReference type="SUPFAM" id="SSF52172">
    <property type="entry name" value="CheY-like"/>
    <property type="match status" value="1"/>
</dbReference>
<dbReference type="CDD" id="cd17536">
    <property type="entry name" value="REC_YesN-like"/>
    <property type="match status" value="1"/>
</dbReference>
<keyword evidence="3 8" id="KW-0597">Phosphoprotein</keyword>
<dbReference type="KEGG" id="cheb:HH215_27070"/>
<dbReference type="GO" id="GO:0000160">
    <property type="term" value="P:phosphorelay signal transduction system"/>
    <property type="evidence" value="ECO:0007669"/>
    <property type="project" value="UniProtKB-KW"/>
</dbReference>
<dbReference type="Pfam" id="PF12833">
    <property type="entry name" value="HTH_18"/>
    <property type="match status" value="1"/>
</dbReference>
<keyword evidence="5" id="KW-0805">Transcription regulation</keyword>
<dbReference type="SUPFAM" id="SSF46689">
    <property type="entry name" value="Homeodomain-like"/>
    <property type="match status" value="2"/>
</dbReference>
<keyword evidence="12" id="KW-1185">Reference proteome</keyword>
<dbReference type="GO" id="GO:0043565">
    <property type="term" value="F:sequence-specific DNA binding"/>
    <property type="evidence" value="ECO:0007669"/>
    <property type="project" value="InterPro"/>
</dbReference>
<dbReference type="PROSITE" id="PS00041">
    <property type="entry name" value="HTH_ARAC_FAMILY_1"/>
    <property type="match status" value="1"/>
</dbReference>